<dbReference type="AlphaFoldDB" id="X0WE16"/>
<comment type="caution">
    <text evidence="3">The sequence shown here is derived from an EMBL/GenBank/DDBJ whole genome shotgun (WGS) entry which is preliminary data.</text>
</comment>
<keyword evidence="2" id="KW-1133">Transmembrane helix</keyword>
<dbReference type="EMBL" id="BARS01047655">
    <property type="protein sequence ID" value="GAG28895.1"/>
    <property type="molecule type" value="Genomic_DNA"/>
</dbReference>
<name>X0WE16_9ZZZZ</name>
<feature type="non-terminal residue" evidence="3">
    <location>
        <position position="153"/>
    </location>
</feature>
<organism evidence="3">
    <name type="scientific">marine sediment metagenome</name>
    <dbReference type="NCBI Taxonomy" id="412755"/>
    <lineage>
        <taxon>unclassified sequences</taxon>
        <taxon>metagenomes</taxon>
        <taxon>ecological metagenomes</taxon>
    </lineage>
</organism>
<feature type="transmembrane region" description="Helical" evidence="2">
    <location>
        <begin position="12"/>
        <end position="32"/>
    </location>
</feature>
<proteinExistence type="predicted"/>
<evidence type="ECO:0000313" key="3">
    <source>
        <dbReference type="EMBL" id="GAG28895.1"/>
    </source>
</evidence>
<accession>X0WE16</accession>
<evidence type="ECO:0000256" key="2">
    <source>
        <dbReference type="SAM" id="Phobius"/>
    </source>
</evidence>
<sequence>MKMNVRSLLKDKNVLYVVLFLAVTNMFGYLLLQNFDAIVFFLVVGFLTSYFSKNMIVVMLVAMISTNFLVGTKQLGIVTEGMSGSTGRKKTKDTKDSKDAKDAKDTKDTKDTKDAKKGKKVKDDDDSVMTITDTTKESLTQLSPATVDAVQEG</sequence>
<feature type="transmembrane region" description="Helical" evidence="2">
    <location>
        <begin position="38"/>
        <end position="64"/>
    </location>
</feature>
<gene>
    <name evidence="3" type="ORF">S01H1_71559</name>
</gene>
<feature type="compositionally biased region" description="Basic and acidic residues" evidence="1">
    <location>
        <begin position="93"/>
        <end position="115"/>
    </location>
</feature>
<feature type="region of interest" description="Disordered" evidence="1">
    <location>
        <begin position="80"/>
        <end position="127"/>
    </location>
</feature>
<keyword evidence="2" id="KW-0812">Transmembrane</keyword>
<reference evidence="3" key="1">
    <citation type="journal article" date="2014" name="Front. Microbiol.">
        <title>High frequency of phylogenetically diverse reductive dehalogenase-homologous genes in deep subseafloor sedimentary metagenomes.</title>
        <authorList>
            <person name="Kawai M."/>
            <person name="Futagami T."/>
            <person name="Toyoda A."/>
            <person name="Takaki Y."/>
            <person name="Nishi S."/>
            <person name="Hori S."/>
            <person name="Arai W."/>
            <person name="Tsubouchi T."/>
            <person name="Morono Y."/>
            <person name="Uchiyama I."/>
            <person name="Ito T."/>
            <person name="Fujiyama A."/>
            <person name="Inagaki F."/>
            <person name="Takami H."/>
        </authorList>
    </citation>
    <scope>NUCLEOTIDE SEQUENCE</scope>
    <source>
        <strain evidence="3">Expedition CK06-06</strain>
    </source>
</reference>
<keyword evidence="2" id="KW-0472">Membrane</keyword>
<protein>
    <submittedName>
        <fullName evidence="3">Uncharacterized protein</fullName>
    </submittedName>
</protein>
<evidence type="ECO:0000256" key="1">
    <source>
        <dbReference type="SAM" id="MobiDB-lite"/>
    </source>
</evidence>